<dbReference type="SUPFAM" id="SSF56801">
    <property type="entry name" value="Acetyl-CoA synthetase-like"/>
    <property type="match status" value="1"/>
</dbReference>
<dbReference type="Gene3D" id="3.40.50.12780">
    <property type="entry name" value="N-terminal domain of ligase-like"/>
    <property type="match status" value="1"/>
</dbReference>
<protein>
    <submittedName>
        <fullName evidence="2">Phenylacetate-CoA ligase</fullName>
    </submittedName>
</protein>
<keyword evidence="3" id="KW-1185">Reference proteome</keyword>
<evidence type="ECO:0000313" key="2">
    <source>
        <dbReference type="EMBL" id="SDR82114.1"/>
    </source>
</evidence>
<name>A0A1H1M5K4_9BRAD</name>
<reference evidence="3" key="1">
    <citation type="submission" date="2016-10" db="EMBL/GenBank/DDBJ databases">
        <authorList>
            <person name="Varghese N."/>
            <person name="Submissions S."/>
        </authorList>
    </citation>
    <scope>NUCLEOTIDE SEQUENCE [LARGE SCALE GENOMIC DNA]</scope>
    <source>
        <strain evidence="3">GAS369</strain>
    </source>
</reference>
<feature type="domain" description="AMP-dependent synthetase/ligase" evidence="1">
    <location>
        <begin position="119"/>
        <end position="275"/>
    </location>
</feature>
<dbReference type="PANTHER" id="PTHR43845">
    <property type="entry name" value="BLR5969 PROTEIN"/>
    <property type="match status" value="1"/>
</dbReference>
<evidence type="ECO:0000313" key="3">
    <source>
        <dbReference type="Proteomes" id="UP000243904"/>
    </source>
</evidence>
<dbReference type="Proteomes" id="UP000243904">
    <property type="component" value="Chromosome I"/>
</dbReference>
<dbReference type="InterPro" id="IPR000873">
    <property type="entry name" value="AMP-dep_synth/lig_dom"/>
</dbReference>
<dbReference type="InterPro" id="IPR045851">
    <property type="entry name" value="AMP-bd_C_sf"/>
</dbReference>
<dbReference type="RefSeq" id="WP_146685928.1">
    <property type="nucleotide sequence ID" value="NZ_LT629750.1"/>
</dbReference>
<dbReference type="GO" id="GO:0016874">
    <property type="term" value="F:ligase activity"/>
    <property type="evidence" value="ECO:0007669"/>
    <property type="project" value="UniProtKB-KW"/>
</dbReference>
<keyword evidence="2" id="KW-0436">Ligase</keyword>
<dbReference type="InterPro" id="IPR042099">
    <property type="entry name" value="ANL_N_sf"/>
</dbReference>
<accession>A0A1H1M5K4</accession>
<evidence type="ECO:0000259" key="1">
    <source>
        <dbReference type="Pfam" id="PF00501"/>
    </source>
</evidence>
<proteinExistence type="predicted"/>
<dbReference type="EMBL" id="LT629750">
    <property type="protein sequence ID" value="SDR82114.1"/>
    <property type="molecule type" value="Genomic_DNA"/>
</dbReference>
<dbReference type="Gene3D" id="3.30.300.30">
    <property type="match status" value="1"/>
</dbReference>
<gene>
    <name evidence="2" type="ORF">SAMN05444158_0102</name>
</gene>
<organism evidence="2 3">
    <name type="scientific">Bradyrhizobium canariense</name>
    <dbReference type="NCBI Taxonomy" id="255045"/>
    <lineage>
        <taxon>Bacteria</taxon>
        <taxon>Pseudomonadati</taxon>
        <taxon>Pseudomonadota</taxon>
        <taxon>Alphaproteobacteria</taxon>
        <taxon>Hyphomicrobiales</taxon>
        <taxon>Nitrobacteraceae</taxon>
        <taxon>Bradyrhizobium</taxon>
    </lineage>
</organism>
<dbReference type="PANTHER" id="PTHR43845:SF1">
    <property type="entry name" value="BLR5969 PROTEIN"/>
    <property type="match status" value="1"/>
</dbReference>
<dbReference type="AlphaFoldDB" id="A0A1H1M5K4"/>
<dbReference type="Pfam" id="PF00501">
    <property type="entry name" value="AMP-binding"/>
    <property type="match status" value="1"/>
</dbReference>
<sequence>MTEYYDALEVRKPAEREADLFLRLPNVLLKAMAAPAYAGHFRGIDPASVTTRAALARLPLLRKSDLPALHRAVLPFGGFVAGTPGSFGRLFTSPGPIFEPEPVHADPWRGARALFAAGFRPGDVVLNTFSYHLTPGGFIFDTSARALGCAVIPAGPGNTEAQFELIEAYRPVGYSGTPDFLKILLDTADSAGRDASSIKRALVSGAAFPKSLQDEIKSRGIDAYQAFGTADLGLIAFETSARDGMVVNEDLIMEIVRPGTGDPVSGGDVGEIVVTSLDPAHPWIRLALGDLTAALPGTSPCGRSNMRIKGWMGRADQTTKVKGMFVRPEQIAEIGKRHPELGRLRLVVTREGETDVMTLKAESGSPSEALRGELAATLRTVTKLQGNVELVAQESLPKDGKVITDERKPA</sequence>